<dbReference type="Proteomes" id="UP001239680">
    <property type="component" value="Unassembled WGS sequence"/>
</dbReference>
<dbReference type="InterPro" id="IPR030395">
    <property type="entry name" value="GP_PDE_dom"/>
</dbReference>
<keyword evidence="3" id="KW-1185">Reference proteome</keyword>
<evidence type="ECO:0000313" key="2">
    <source>
        <dbReference type="EMBL" id="MDQ2066870.1"/>
    </source>
</evidence>
<gene>
    <name evidence="2" type="ORF">Q9295_10825</name>
</gene>
<protein>
    <submittedName>
        <fullName evidence="2">Glycerophosphodiester phosphodiesterase family protein</fullName>
    </submittedName>
</protein>
<dbReference type="PROSITE" id="PS51704">
    <property type="entry name" value="GP_PDE"/>
    <property type="match status" value="1"/>
</dbReference>
<comment type="caution">
    <text evidence="2">The sequence shown here is derived from an EMBL/GenBank/DDBJ whole genome shotgun (WGS) entry which is preliminary data.</text>
</comment>
<dbReference type="EMBL" id="JAVDBT010000009">
    <property type="protein sequence ID" value="MDQ2066870.1"/>
    <property type="molecule type" value="Genomic_DNA"/>
</dbReference>
<dbReference type="PANTHER" id="PTHR46211">
    <property type="entry name" value="GLYCEROPHOSPHORYL DIESTER PHOSPHODIESTERASE"/>
    <property type="match status" value="1"/>
</dbReference>
<evidence type="ECO:0000313" key="3">
    <source>
        <dbReference type="Proteomes" id="UP001239680"/>
    </source>
</evidence>
<feature type="domain" description="GP-PDE" evidence="1">
    <location>
        <begin position="16"/>
        <end position="261"/>
    </location>
</feature>
<dbReference type="PANTHER" id="PTHR46211:SF1">
    <property type="entry name" value="GLYCEROPHOSPHODIESTER PHOSPHODIESTERASE, CYTOPLASMIC"/>
    <property type="match status" value="1"/>
</dbReference>
<evidence type="ECO:0000259" key="1">
    <source>
        <dbReference type="PROSITE" id="PS51704"/>
    </source>
</evidence>
<dbReference type="InterPro" id="IPR017946">
    <property type="entry name" value="PLC-like_Pdiesterase_TIM-brl"/>
</dbReference>
<reference evidence="2 3" key="1">
    <citation type="submission" date="2023-08" db="EMBL/GenBank/DDBJ databases">
        <title>Characterization of two Paracoccaceae strains isolated from Phycosphere and proposal of Xinfangfangia lacusdiani sp. nov.</title>
        <authorList>
            <person name="Deng Y."/>
            <person name="Zhang Y.Q."/>
        </authorList>
    </citation>
    <scope>NUCLEOTIDE SEQUENCE [LARGE SCALE GENOMIC DNA]</scope>
    <source>
        <strain evidence="2 3">CPCC 101601</strain>
    </source>
</reference>
<dbReference type="Pfam" id="PF03009">
    <property type="entry name" value="GDPD"/>
    <property type="match status" value="1"/>
</dbReference>
<accession>A0ABU0W198</accession>
<name>A0ABU0W198_9RHOB</name>
<dbReference type="Gene3D" id="3.20.20.190">
    <property type="entry name" value="Phosphatidylinositol (PI) phosphodiesterase"/>
    <property type="match status" value="1"/>
</dbReference>
<dbReference type="RefSeq" id="WP_306680581.1">
    <property type="nucleotide sequence ID" value="NZ_JAVDBT010000009.1"/>
</dbReference>
<dbReference type="SUPFAM" id="SSF51695">
    <property type="entry name" value="PLC-like phosphodiesterases"/>
    <property type="match status" value="1"/>
</dbReference>
<proteinExistence type="predicted"/>
<organism evidence="2 3">
    <name type="scientific">Pseudogemmobacter lacusdianii</name>
    <dbReference type="NCBI Taxonomy" id="3069608"/>
    <lineage>
        <taxon>Bacteria</taxon>
        <taxon>Pseudomonadati</taxon>
        <taxon>Pseudomonadota</taxon>
        <taxon>Alphaproteobacteria</taxon>
        <taxon>Rhodobacterales</taxon>
        <taxon>Paracoccaceae</taxon>
        <taxon>Pseudogemmobacter</taxon>
    </lineage>
</organism>
<sequence length="261" mass="28226">MMQEPRRTPLPSGFLTRPIAHRALHDRAAGRIENSPAAIRAAIAHGYAIEIDLQLSRDGVAMVFHDETLERLTDETGFVSERSATELGQIRLKDSSENIPTLTEVLKIVAGQVPLLIEIKDQSLVMGPTDGRLEAATAKALAAYTGEVALMSFNPACIYHLAKLAPNLPRGLTTAAYDEESWAPLPPEACEHFRAIPDYDATLSSFISHEAADLASPRVAELKASGADILCWTIRSAAEETKARAVAQNVTFEGYLSPLPA</sequence>